<evidence type="ECO:0000256" key="3">
    <source>
        <dbReference type="ARBA" id="ARBA00022598"/>
    </source>
</evidence>
<dbReference type="InterPro" id="IPR036928">
    <property type="entry name" value="AS_sf"/>
</dbReference>
<evidence type="ECO:0000256" key="6">
    <source>
        <dbReference type="ARBA" id="ARBA00022917"/>
    </source>
</evidence>
<comment type="similarity">
    <text evidence="7">Belongs to the amidase family. GatA subfamily.</text>
</comment>
<keyword evidence="3 7" id="KW-0436">Ligase</keyword>
<dbReference type="EMBL" id="JAULBC010000001">
    <property type="protein sequence ID" value="MEX6686082.1"/>
    <property type="molecule type" value="Genomic_DNA"/>
</dbReference>
<comment type="catalytic activity">
    <reaction evidence="7">
        <text>L-glutamyl-tRNA(Gln) + L-glutamine + ATP + H2O = L-glutaminyl-tRNA(Gln) + L-glutamate + ADP + phosphate + H(+)</text>
        <dbReference type="Rhea" id="RHEA:17521"/>
        <dbReference type="Rhea" id="RHEA-COMP:9681"/>
        <dbReference type="Rhea" id="RHEA-COMP:9684"/>
        <dbReference type="ChEBI" id="CHEBI:15377"/>
        <dbReference type="ChEBI" id="CHEBI:15378"/>
        <dbReference type="ChEBI" id="CHEBI:29985"/>
        <dbReference type="ChEBI" id="CHEBI:30616"/>
        <dbReference type="ChEBI" id="CHEBI:43474"/>
        <dbReference type="ChEBI" id="CHEBI:58359"/>
        <dbReference type="ChEBI" id="CHEBI:78520"/>
        <dbReference type="ChEBI" id="CHEBI:78521"/>
        <dbReference type="ChEBI" id="CHEBI:456216"/>
        <dbReference type="EC" id="6.3.5.7"/>
    </reaction>
</comment>
<dbReference type="PANTHER" id="PTHR11895:SF151">
    <property type="entry name" value="GLUTAMYL-TRNA(GLN) AMIDOTRANSFERASE SUBUNIT A"/>
    <property type="match status" value="1"/>
</dbReference>
<evidence type="ECO:0000256" key="1">
    <source>
        <dbReference type="ARBA" id="ARBA00011123"/>
    </source>
</evidence>
<reference evidence="9 10" key="1">
    <citation type="submission" date="2023-07" db="EMBL/GenBank/DDBJ databases">
        <authorList>
            <person name="Lian W.-H."/>
        </authorList>
    </citation>
    <scope>NUCLEOTIDE SEQUENCE [LARGE SCALE GENOMIC DNA]</scope>
    <source>
        <strain evidence="9 10">SYSU DXS3180</strain>
    </source>
</reference>
<feature type="domain" description="Amidase" evidence="8">
    <location>
        <begin position="23"/>
        <end position="471"/>
    </location>
</feature>
<keyword evidence="10" id="KW-1185">Reference proteome</keyword>
<dbReference type="SUPFAM" id="SSF75304">
    <property type="entry name" value="Amidase signature (AS) enzymes"/>
    <property type="match status" value="1"/>
</dbReference>
<feature type="active site" description="Charge relay system" evidence="7">
    <location>
        <position position="152"/>
    </location>
</feature>
<dbReference type="RefSeq" id="WP_369327471.1">
    <property type="nucleotide sequence ID" value="NZ_JAULBC010000001.1"/>
</dbReference>
<keyword evidence="5 7" id="KW-0067">ATP-binding</keyword>
<feature type="active site" description="Charge relay system" evidence="7">
    <location>
        <position position="77"/>
    </location>
</feature>
<gene>
    <name evidence="7 9" type="primary">gatA</name>
    <name evidence="9" type="ORF">QTN47_01170</name>
</gene>
<dbReference type="Pfam" id="PF01425">
    <property type="entry name" value="Amidase"/>
    <property type="match status" value="1"/>
</dbReference>
<dbReference type="HAMAP" id="MF_00120">
    <property type="entry name" value="GatA"/>
    <property type="match status" value="1"/>
</dbReference>
<evidence type="ECO:0000256" key="7">
    <source>
        <dbReference type="HAMAP-Rule" id="MF_00120"/>
    </source>
</evidence>
<evidence type="ECO:0000313" key="10">
    <source>
        <dbReference type="Proteomes" id="UP001560573"/>
    </source>
</evidence>
<dbReference type="Gene3D" id="3.90.1300.10">
    <property type="entry name" value="Amidase signature (AS) domain"/>
    <property type="match status" value="1"/>
</dbReference>
<keyword evidence="4 7" id="KW-0547">Nucleotide-binding</keyword>
<accession>A0ABV3Z899</accession>
<sequence length="483" mass="52274">MFSFSSIEDYVSALQNGETTCEDVVSHYLSVIDSNKHLNAFLEVFADEAAARARQLDQDRNNGKPLGKLHGVVVGLKDVIAYKGHKLSASSKILEGFTSIYNATAVDRLLQEGAIIIGRQNCDEFAMGSSNENSAYGNVLNAADNKRVPGGSSGGSAVAVQAGMCMISLGSDTGGSVRQPADFCGIVGLKPTYGRVSRYGLIAYASSFDQIGIFAKSVADAALTLEVIAGEDDFDSTASKEPVVPYSSLLNSSNYNGAAPKKIGYFKEALEHPGLDPAISQSFNQFLKTLTAQGYIVEPIDFELLEYIVPAYYILTTAEASSNLSRFDGVKYGHRSAVPSEDLADFYKHNRSEGFGKEVKRRIMLGTFVLSAGYFDAYFTKAQQVRNILLKQTSAIFSRFDAIISPTVPTPAFELGSMNNDPIEMFLADIYTVFANLVGIPGISLPLFTHPNGMPFGVQVMTSHFSELALLRISEVFLQISEK</sequence>
<dbReference type="InterPro" id="IPR023631">
    <property type="entry name" value="Amidase_dom"/>
</dbReference>
<keyword evidence="6 7" id="KW-0648">Protein biosynthesis</keyword>
<evidence type="ECO:0000259" key="8">
    <source>
        <dbReference type="Pfam" id="PF01425"/>
    </source>
</evidence>
<evidence type="ECO:0000256" key="5">
    <source>
        <dbReference type="ARBA" id="ARBA00022840"/>
    </source>
</evidence>
<dbReference type="Proteomes" id="UP001560573">
    <property type="component" value="Unassembled WGS sequence"/>
</dbReference>
<dbReference type="NCBIfam" id="TIGR00132">
    <property type="entry name" value="gatA"/>
    <property type="match status" value="1"/>
</dbReference>
<evidence type="ECO:0000256" key="4">
    <source>
        <dbReference type="ARBA" id="ARBA00022741"/>
    </source>
</evidence>
<evidence type="ECO:0000256" key="2">
    <source>
        <dbReference type="ARBA" id="ARBA00014428"/>
    </source>
</evidence>
<dbReference type="InterPro" id="IPR004412">
    <property type="entry name" value="GatA"/>
</dbReference>
<dbReference type="PANTHER" id="PTHR11895">
    <property type="entry name" value="TRANSAMIDASE"/>
    <property type="match status" value="1"/>
</dbReference>
<dbReference type="EC" id="6.3.5.7" evidence="7"/>
<protein>
    <recommendedName>
        <fullName evidence="2 7">Glutamyl-tRNA(Gln) amidotransferase subunit A</fullName>
        <shortName evidence="7">Glu-ADT subunit A</shortName>
        <ecNumber evidence="7">6.3.5.7</ecNumber>
    </recommendedName>
</protein>
<comment type="function">
    <text evidence="7">Allows the formation of correctly charged Gln-tRNA(Gln) through the transamidation of misacylated Glu-tRNA(Gln) in organisms which lack glutaminyl-tRNA synthetase. The reaction takes place in the presence of glutamine and ATP through an activated gamma-phospho-Glu-tRNA(Gln).</text>
</comment>
<organism evidence="9 10">
    <name type="scientific">Danxiaibacter flavus</name>
    <dbReference type="NCBI Taxonomy" id="3049108"/>
    <lineage>
        <taxon>Bacteria</taxon>
        <taxon>Pseudomonadati</taxon>
        <taxon>Bacteroidota</taxon>
        <taxon>Chitinophagia</taxon>
        <taxon>Chitinophagales</taxon>
        <taxon>Chitinophagaceae</taxon>
        <taxon>Danxiaibacter</taxon>
    </lineage>
</organism>
<dbReference type="InterPro" id="IPR000120">
    <property type="entry name" value="Amidase"/>
</dbReference>
<name>A0ABV3Z899_9BACT</name>
<feature type="active site" description="Acyl-ester intermediate" evidence="7">
    <location>
        <position position="176"/>
    </location>
</feature>
<comment type="caution">
    <text evidence="9">The sequence shown here is derived from an EMBL/GenBank/DDBJ whole genome shotgun (WGS) entry which is preliminary data.</text>
</comment>
<comment type="subunit">
    <text evidence="1 7">Heterotrimer of A, B and C subunits.</text>
</comment>
<evidence type="ECO:0000313" key="9">
    <source>
        <dbReference type="EMBL" id="MEX6686082.1"/>
    </source>
</evidence>
<proteinExistence type="inferred from homology"/>